<organism evidence="1 2">
    <name type="scientific">Undibacterium baiyunense</name>
    <dbReference type="NCBI Taxonomy" id="2828731"/>
    <lineage>
        <taxon>Bacteria</taxon>
        <taxon>Pseudomonadati</taxon>
        <taxon>Pseudomonadota</taxon>
        <taxon>Betaproteobacteria</taxon>
        <taxon>Burkholderiales</taxon>
        <taxon>Oxalobacteraceae</taxon>
        <taxon>Undibacterium</taxon>
    </lineage>
</organism>
<dbReference type="Proteomes" id="UP000680158">
    <property type="component" value="Unassembled WGS sequence"/>
</dbReference>
<dbReference type="RefSeq" id="WP_212684966.1">
    <property type="nucleotide sequence ID" value="NZ_JAGSPM010000008.1"/>
</dbReference>
<reference evidence="1 2" key="1">
    <citation type="submission" date="2021-04" db="EMBL/GenBank/DDBJ databases">
        <title>novel species isolated from subtropical streams in China.</title>
        <authorList>
            <person name="Lu H."/>
        </authorList>
    </citation>
    <scope>NUCLEOTIDE SEQUENCE [LARGE SCALE GENOMIC DNA]</scope>
    <source>
        <strain evidence="1 2">BYS107W</strain>
    </source>
</reference>
<proteinExistence type="predicted"/>
<dbReference type="Pfam" id="PF19371">
    <property type="entry name" value="DUF5946"/>
    <property type="match status" value="1"/>
</dbReference>
<comment type="caution">
    <text evidence="1">The sequence shown here is derived from an EMBL/GenBank/DDBJ whole genome shotgun (WGS) entry which is preliminary data.</text>
</comment>
<dbReference type="InterPro" id="IPR045990">
    <property type="entry name" value="DUF5946"/>
</dbReference>
<gene>
    <name evidence="1" type="ORF">KDM92_13360</name>
</gene>
<protein>
    <submittedName>
        <fullName evidence="1">Uncharacterized protein</fullName>
    </submittedName>
</protein>
<name>A0A941I533_9BURK</name>
<evidence type="ECO:0000313" key="1">
    <source>
        <dbReference type="EMBL" id="MBR7747574.1"/>
    </source>
</evidence>
<dbReference type="EMBL" id="JAGSPM010000008">
    <property type="protein sequence ID" value="MBR7747574.1"/>
    <property type="molecule type" value="Genomic_DNA"/>
</dbReference>
<sequence>MPKWLEQAAKNDLEILEDGQCQLCGSDTLHGITECVATAGKITHKISQEKGIQHMTIFLCVDAHALQHTLIHGRWNNHFHLTRLHLILRHQVQWTYDLTTVLNEVLDAYKLKHADERIVDPDQAHRSTITVIDVDASHDEDEYVRLVWQWAEQVYTSFADSHPIAQSLAELFLQKCEAISKDSQQTADEESE</sequence>
<dbReference type="AlphaFoldDB" id="A0A941I533"/>
<keyword evidence="2" id="KW-1185">Reference proteome</keyword>
<evidence type="ECO:0000313" key="2">
    <source>
        <dbReference type="Proteomes" id="UP000680158"/>
    </source>
</evidence>
<accession>A0A941I533</accession>